<dbReference type="EMBL" id="CM035434">
    <property type="protein sequence ID" value="KAH7291588.1"/>
    <property type="molecule type" value="Genomic_DNA"/>
</dbReference>
<proteinExistence type="predicted"/>
<dbReference type="AlphaFoldDB" id="A0A8T2R7B0"/>
<evidence type="ECO:0000313" key="3">
    <source>
        <dbReference type="EMBL" id="KAH7291588.1"/>
    </source>
</evidence>
<comment type="caution">
    <text evidence="3">The sequence shown here is derived from an EMBL/GenBank/DDBJ whole genome shotgun (WGS) entry which is preliminary data.</text>
</comment>
<dbReference type="PROSITE" id="PS51375">
    <property type="entry name" value="PPR"/>
    <property type="match status" value="4"/>
</dbReference>
<dbReference type="PANTHER" id="PTHR47926:SF382">
    <property type="entry name" value="PENTACOTRIPEPTIDE-REPEAT REGION OF PRORP DOMAIN-CONTAINING PROTEIN"/>
    <property type="match status" value="1"/>
</dbReference>
<sequence length="858" mass="95567">MFVSLSRGAHLLRFSFLRRLSGLAGASTNCFIQDKQHVVSQEIIYTEIEILCRHGKLDRAIHTLSLATRSGSLPPGKVLFSLLQACHRKQSLSHVLTLHVIMVLCQLDTSLFLGDYLVSTFAACGSLENAMHIFYRLPHGSVYSWTSLISECIECGRFEDVVVLYKGMMDDFVEPNDYTIVSLLRACAATQDLAEGMRLHDAAHRMEFMVYGHVGSALINMYGKCWCREEAENVFNMLPRRDSVSWNALLTVYTEQADGDRALHAYNCMQLEGAYTNKQTHLIALRACCASAEKEVGMLFGSRVLKSKSLDSGRALHLEAEKKGFVSDVFLCSTLVSMYGKCGSTSEAEMMYMSLAWHDVVSGSALLSAYLEQKQGQKVLQLYREMPDVDKQMIVVCLQACCLLADEPAKVVVALEVGRAIHTDCRRKGLLDVFVGSALITVYGKCHCLQEAESVFSMFACRDVAFYNAMLGVYVEQGKCERALQLYRDMHAEGVSADERTVVRAFQACSKLVKKSISDTSNGIMIRELVLVIVQALHSDVKCRRLDQDSFVCNTLISTYGTCWNIDEAESVFSLLPHRDSVAWNAMLSAYMEQEQADKVLQLCMQMREAHARVDDTTFSYVLQACCESGTIHICRHVHHSIIFAGYENVPLLVSGLIRAYTSYAAMQDAQNVFDGFDAQDLAVWTSLISGYALQGDSVASLGKYRQMLDDKIHPTEATYISIISSCGHANMIDTAFEYLMLMTADNAVEPKTEHYNCVLDLLGRAGEFGRVKDLLSMMVVEPDLVTWLCLLTACMKHGNIELGREFFENAINLQPAHAAAYSLMSNIYTNAGLFELASEINNLRLQNINVNGRPGNT</sequence>
<keyword evidence="4" id="KW-1185">Reference proteome</keyword>
<dbReference type="GO" id="GO:0003723">
    <property type="term" value="F:RNA binding"/>
    <property type="evidence" value="ECO:0007669"/>
    <property type="project" value="InterPro"/>
</dbReference>
<dbReference type="Pfam" id="PF13812">
    <property type="entry name" value="PPR_3"/>
    <property type="match status" value="1"/>
</dbReference>
<dbReference type="NCBIfam" id="TIGR00756">
    <property type="entry name" value="PPR"/>
    <property type="match status" value="2"/>
</dbReference>
<accession>A0A8T2R7B0</accession>
<feature type="repeat" description="PPR" evidence="2">
    <location>
        <begin position="141"/>
        <end position="175"/>
    </location>
</feature>
<dbReference type="PANTHER" id="PTHR47926">
    <property type="entry name" value="PENTATRICOPEPTIDE REPEAT-CONTAINING PROTEIN"/>
    <property type="match status" value="1"/>
</dbReference>
<feature type="repeat" description="PPR" evidence="2">
    <location>
        <begin position="463"/>
        <end position="497"/>
    </location>
</feature>
<evidence type="ECO:0000256" key="1">
    <source>
        <dbReference type="ARBA" id="ARBA00022737"/>
    </source>
</evidence>
<evidence type="ECO:0000256" key="2">
    <source>
        <dbReference type="PROSITE-ProRule" id="PRU00708"/>
    </source>
</evidence>
<feature type="repeat" description="PPR" evidence="2">
    <location>
        <begin position="580"/>
        <end position="614"/>
    </location>
</feature>
<feature type="repeat" description="PPR" evidence="2">
    <location>
        <begin position="681"/>
        <end position="715"/>
    </location>
</feature>
<dbReference type="Gene3D" id="1.25.40.10">
    <property type="entry name" value="Tetratricopeptide repeat domain"/>
    <property type="match status" value="6"/>
</dbReference>
<name>A0A8T2R7B0_CERRI</name>
<dbReference type="FunFam" id="1.25.40.10:FF:000158">
    <property type="entry name" value="pentatricopeptide repeat-containing protein At2g33680"/>
    <property type="match status" value="1"/>
</dbReference>
<dbReference type="GO" id="GO:0048731">
    <property type="term" value="P:system development"/>
    <property type="evidence" value="ECO:0007669"/>
    <property type="project" value="UniProtKB-ARBA"/>
</dbReference>
<dbReference type="Pfam" id="PF01535">
    <property type="entry name" value="PPR"/>
    <property type="match status" value="6"/>
</dbReference>
<gene>
    <name evidence="3" type="ORF">KP509_29G023300</name>
</gene>
<dbReference type="InterPro" id="IPR046960">
    <property type="entry name" value="PPR_At4g14850-like_plant"/>
</dbReference>
<dbReference type="OMA" id="PEHEAYS"/>
<dbReference type="InterPro" id="IPR011990">
    <property type="entry name" value="TPR-like_helical_dom_sf"/>
</dbReference>
<dbReference type="InterPro" id="IPR002885">
    <property type="entry name" value="PPR_rpt"/>
</dbReference>
<dbReference type="Pfam" id="PF13041">
    <property type="entry name" value="PPR_2"/>
    <property type="match status" value="3"/>
</dbReference>
<organism evidence="3 4">
    <name type="scientific">Ceratopteris richardii</name>
    <name type="common">Triangle waterfern</name>
    <dbReference type="NCBI Taxonomy" id="49495"/>
    <lineage>
        <taxon>Eukaryota</taxon>
        <taxon>Viridiplantae</taxon>
        <taxon>Streptophyta</taxon>
        <taxon>Embryophyta</taxon>
        <taxon>Tracheophyta</taxon>
        <taxon>Polypodiopsida</taxon>
        <taxon>Polypodiidae</taxon>
        <taxon>Polypodiales</taxon>
        <taxon>Pteridineae</taxon>
        <taxon>Pteridaceae</taxon>
        <taxon>Parkerioideae</taxon>
        <taxon>Ceratopteris</taxon>
    </lineage>
</organism>
<dbReference type="Proteomes" id="UP000825935">
    <property type="component" value="Chromosome 29"/>
</dbReference>
<protein>
    <recommendedName>
        <fullName evidence="5">Pentatricopeptide repeat-containing protein</fullName>
    </recommendedName>
</protein>
<evidence type="ECO:0000313" key="4">
    <source>
        <dbReference type="Proteomes" id="UP000825935"/>
    </source>
</evidence>
<dbReference type="GO" id="GO:0009451">
    <property type="term" value="P:RNA modification"/>
    <property type="evidence" value="ECO:0007669"/>
    <property type="project" value="InterPro"/>
</dbReference>
<reference evidence="3" key="1">
    <citation type="submission" date="2021-08" db="EMBL/GenBank/DDBJ databases">
        <title>WGS assembly of Ceratopteris richardii.</title>
        <authorList>
            <person name="Marchant D.B."/>
            <person name="Chen G."/>
            <person name="Jenkins J."/>
            <person name="Shu S."/>
            <person name="Leebens-Mack J."/>
            <person name="Grimwood J."/>
            <person name="Schmutz J."/>
            <person name="Soltis P."/>
            <person name="Soltis D."/>
            <person name="Chen Z.-H."/>
        </authorList>
    </citation>
    <scope>NUCLEOTIDE SEQUENCE</scope>
    <source>
        <strain evidence="3">Whitten #5841</strain>
        <tissue evidence="3">Leaf</tissue>
    </source>
</reference>
<keyword evidence="1" id="KW-0677">Repeat</keyword>
<dbReference type="OrthoDB" id="10330871at2759"/>
<evidence type="ECO:0008006" key="5">
    <source>
        <dbReference type="Google" id="ProtNLM"/>
    </source>
</evidence>